<feature type="transmembrane region" description="Helical" evidence="1">
    <location>
        <begin position="43"/>
        <end position="62"/>
    </location>
</feature>
<sequence length="125" mass="13420">MTRRLFTAACYGMITSFIIIIISALVLATLLKLTTISESSVNLMPTIISFTALFIGGLIAGVKMKEKGLMIGAVTGILYCFLIFAVKFLGFDNSGSSQQYLFYGANIVVTALGGAIGVNLFVRKY</sequence>
<dbReference type="Pfam" id="PF12670">
    <property type="entry name" value="DUF3792"/>
    <property type="match status" value="1"/>
</dbReference>
<dbReference type="OrthoDB" id="2988991at2"/>
<feature type="transmembrane region" description="Helical" evidence="1">
    <location>
        <begin position="69"/>
        <end position="89"/>
    </location>
</feature>
<dbReference type="AlphaFoldDB" id="A0A4R2PDS7"/>
<accession>A0A4R2PDS7</accession>
<evidence type="ECO:0000313" key="2">
    <source>
        <dbReference type="EMBL" id="TCP32261.1"/>
    </source>
</evidence>
<feature type="transmembrane region" description="Helical" evidence="1">
    <location>
        <begin position="101"/>
        <end position="122"/>
    </location>
</feature>
<evidence type="ECO:0000313" key="3">
    <source>
        <dbReference type="Proteomes" id="UP000295416"/>
    </source>
</evidence>
<dbReference type="RefSeq" id="WP_132742758.1">
    <property type="nucleotide sequence ID" value="NZ_SLXK01000001.1"/>
</dbReference>
<dbReference type="NCBIfam" id="TIGR04086">
    <property type="entry name" value="TIGR04086_membr"/>
    <property type="match status" value="1"/>
</dbReference>
<keyword evidence="3" id="KW-1185">Reference proteome</keyword>
<feature type="transmembrane region" description="Helical" evidence="1">
    <location>
        <begin position="12"/>
        <end position="31"/>
    </location>
</feature>
<dbReference type="InterPro" id="IPR023804">
    <property type="entry name" value="DUF3792_TM"/>
</dbReference>
<organism evidence="2 3">
    <name type="scientific">Scopulibacillus darangshiensis</name>
    <dbReference type="NCBI Taxonomy" id="442528"/>
    <lineage>
        <taxon>Bacteria</taxon>
        <taxon>Bacillati</taxon>
        <taxon>Bacillota</taxon>
        <taxon>Bacilli</taxon>
        <taxon>Bacillales</taxon>
        <taxon>Sporolactobacillaceae</taxon>
        <taxon>Scopulibacillus</taxon>
    </lineage>
</organism>
<protein>
    <submittedName>
        <fullName evidence="2">Putative membrane protein (TIGR04086 family)</fullName>
    </submittedName>
</protein>
<evidence type="ECO:0000256" key="1">
    <source>
        <dbReference type="SAM" id="Phobius"/>
    </source>
</evidence>
<proteinExistence type="predicted"/>
<keyword evidence="1" id="KW-1133">Transmembrane helix</keyword>
<gene>
    <name evidence="2" type="ORF">EV207_101239</name>
</gene>
<keyword evidence="1" id="KW-0472">Membrane</keyword>
<comment type="caution">
    <text evidence="2">The sequence shown here is derived from an EMBL/GenBank/DDBJ whole genome shotgun (WGS) entry which is preliminary data.</text>
</comment>
<dbReference type="Proteomes" id="UP000295416">
    <property type="component" value="Unassembled WGS sequence"/>
</dbReference>
<reference evidence="2 3" key="1">
    <citation type="submission" date="2019-03" db="EMBL/GenBank/DDBJ databases">
        <title>Genomic Encyclopedia of Type Strains, Phase IV (KMG-IV): sequencing the most valuable type-strain genomes for metagenomic binning, comparative biology and taxonomic classification.</title>
        <authorList>
            <person name="Goeker M."/>
        </authorList>
    </citation>
    <scope>NUCLEOTIDE SEQUENCE [LARGE SCALE GENOMIC DNA]</scope>
    <source>
        <strain evidence="2 3">DSM 19377</strain>
    </source>
</reference>
<keyword evidence="1" id="KW-0812">Transmembrane</keyword>
<dbReference type="EMBL" id="SLXK01000001">
    <property type="protein sequence ID" value="TCP32261.1"/>
    <property type="molecule type" value="Genomic_DNA"/>
</dbReference>
<name>A0A4R2PDS7_9BACL</name>